<evidence type="ECO:0000313" key="3">
    <source>
        <dbReference type="Proteomes" id="UP000643165"/>
    </source>
</evidence>
<evidence type="ECO:0000259" key="1">
    <source>
        <dbReference type="PROSITE" id="PS50914"/>
    </source>
</evidence>
<dbReference type="Gene3D" id="3.30.1340.30">
    <property type="match status" value="3"/>
</dbReference>
<dbReference type="InterPro" id="IPR007055">
    <property type="entry name" value="BON_dom"/>
</dbReference>
<organism evidence="2 3">
    <name type="scientific">Micromonospora lutea</name>
    <dbReference type="NCBI Taxonomy" id="419825"/>
    <lineage>
        <taxon>Bacteria</taxon>
        <taxon>Bacillati</taxon>
        <taxon>Actinomycetota</taxon>
        <taxon>Actinomycetes</taxon>
        <taxon>Micromonosporales</taxon>
        <taxon>Micromonosporaceae</taxon>
        <taxon>Micromonospora</taxon>
    </lineage>
</organism>
<proteinExistence type="predicted"/>
<dbReference type="PROSITE" id="PS50914">
    <property type="entry name" value="BON"/>
    <property type="match status" value="3"/>
</dbReference>
<dbReference type="InterPro" id="IPR014004">
    <property type="entry name" value="Transpt-assoc_nodulatn_dom_bac"/>
</dbReference>
<dbReference type="SMART" id="SM00749">
    <property type="entry name" value="BON"/>
    <property type="match status" value="2"/>
</dbReference>
<keyword evidence="2" id="KW-0032">Aminotransferase</keyword>
<keyword evidence="2" id="KW-0808">Transferase</keyword>
<comment type="caution">
    <text evidence="2">The sequence shown here is derived from an EMBL/GenBank/DDBJ whole genome shotgun (WGS) entry which is preliminary data.</text>
</comment>
<feature type="domain" description="BON" evidence="1">
    <location>
        <begin position="88"/>
        <end position="156"/>
    </location>
</feature>
<dbReference type="EMBL" id="BOPB01000022">
    <property type="protein sequence ID" value="GIJ23258.1"/>
    <property type="molecule type" value="Genomic_DNA"/>
</dbReference>
<protein>
    <submittedName>
        <fullName evidence="2">Ornithine aminotransferase</fullName>
    </submittedName>
</protein>
<dbReference type="PANTHER" id="PTHR34606:SF15">
    <property type="entry name" value="BON DOMAIN-CONTAINING PROTEIN"/>
    <property type="match status" value="1"/>
</dbReference>
<feature type="domain" description="BON" evidence="1">
    <location>
        <begin position="13"/>
        <end position="81"/>
    </location>
</feature>
<feature type="domain" description="BON" evidence="1">
    <location>
        <begin position="161"/>
        <end position="227"/>
    </location>
</feature>
<dbReference type="GO" id="GO:0008483">
    <property type="term" value="F:transaminase activity"/>
    <property type="evidence" value="ECO:0007669"/>
    <property type="project" value="UniProtKB-KW"/>
</dbReference>
<name>A0ABQ4IZ98_9ACTN</name>
<keyword evidence="3" id="KW-1185">Reference proteome</keyword>
<dbReference type="Pfam" id="PF04972">
    <property type="entry name" value="BON"/>
    <property type="match status" value="3"/>
</dbReference>
<gene>
    <name evidence="2" type="ORF">Vlu01_38820</name>
</gene>
<accession>A0ABQ4IZ98</accession>
<reference evidence="2 3" key="1">
    <citation type="submission" date="2021-01" db="EMBL/GenBank/DDBJ databases">
        <title>Whole genome shotgun sequence of Verrucosispora lutea NBRC 106530.</title>
        <authorList>
            <person name="Komaki H."/>
            <person name="Tamura T."/>
        </authorList>
    </citation>
    <scope>NUCLEOTIDE SEQUENCE [LARGE SCALE GENOMIC DNA]</scope>
    <source>
        <strain evidence="2 3">NBRC 106530</strain>
    </source>
</reference>
<dbReference type="InterPro" id="IPR051686">
    <property type="entry name" value="Lipoprotein_DolP"/>
</dbReference>
<dbReference type="PANTHER" id="PTHR34606">
    <property type="entry name" value="BON DOMAIN-CONTAINING PROTEIN"/>
    <property type="match status" value="1"/>
</dbReference>
<sequence>MGGAMTTATATRSDDRIQRDVLDELAWDAQVRSTDIGVSVHDGVVSLTGGVDSAARRWAAVRGAQRVRGVRAVADNIEVRPVGPVDFTDGDLAIAASRALEWNSFVPAERLDLTVSDGWLMLRGAVEFGWQRRVAERELRRLRGVRGVTNLVEVRPAAPADLDRIRSDIQRALMRGIGTERVTVQVRGDTVTLCGVVRSWWERDQAERIAWSAEGVCMVRDQLMVGG</sequence>
<evidence type="ECO:0000313" key="2">
    <source>
        <dbReference type="EMBL" id="GIJ23258.1"/>
    </source>
</evidence>
<dbReference type="Proteomes" id="UP000643165">
    <property type="component" value="Unassembled WGS sequence"/>
</dbReference>